<comment type="similarity">
    <text evidence="1">Belongs to the type-I restriction system S methylase family.</text>
</comment>
<dbReference type="PANTHER" id="PTHR30408:SF12">
    <property type="entry name" value="TYPE I RESTRICTION ENZYME MJAVIII SPECIFICITY SUBUNIT"/>
    <property type="match status" value="1"/>
</dbReference>
<proteinExistence type="inferred from homology"/>
<dbReference type="EMBL" id="JAQLOI010000001">
    <property type="protein sequence ID" value="MDB1124681.1"/>
    <property type="molecule type" value="Genomic_DNA"/>
</dbReference>
<reference evidence="6 7" key="1">
    <citation type="submission" date="2023-01" db="EMBL/GenBank/DDBJ databases">
        <title>Vibrio sp. KJ40-1 sp.nov, isolated from marine algae.</title>
        <authorList>
            <person name="Butt M."/>
            <person name="Kim J.M.J."/>
            <person name="Jeon C.O.C."/>
        </authorList>
    </citation>
    <scope>NUCLEOTIDE SEQUENCE [LARGE SCALE GENOMIC DNA]</scope>
    <source>
        <strain evidence="6 7">KJ40-1</strain>
    </source>
</reference>
<dbReference type="Proteomes" id="UP001210678">
    <property type="component" value="Unassembled WGS sequence"/>
</dbReference>
<dbReference type="Gene3D" id="3.90.220.20">
    <property type="entry name" value="DNA methylase specificity domains"/>
    <property type="match status" value="2"/>
</dbReference>
<dbReference type="PANTHER" id="PTHR30408">
    <property type="entry name" value="TYPE-1 RESTRICTION ENZYME ECOKI SPECIFICITY PROTEIN"/>
    <property type="match status" value="1"/>
</dbReference>
<accession>A0ABT4YT03</accession>
<dbReference type="CDD" id="cd17259">
    <property type="entry name" value="RMtype1_S_StySKI-TRD2-CR2_like"/>
    <property type="match status" value="1"/>
</dbReference>
<keyword evidence="6" id="KW-0378">Hydrolase</keyword>
<comment type="caution">
    <text evidence="6">The sequence shown here is derived from an EMBL/GenBank/DDBJ whole genome shotgun (WGS) entry which is preliminary data.</text>
</comment>
<dbReference type="InterPro" id="IPR044946">
    <property type="entry name" value="Restrct_endonuc_typeI_TRD_sf"/>
</dbReference>
<keyword evidence="6" id="KW-0540">Nuclease</keyword>
<sequence length="435" mass="48569">MSNSITSPFGELPSDWVYQPVVNYVEFLTGPAFDSSKFNTDRFGARLVRGINLTRGATRWAEEKTKYWNVNLEELKKFQLAEMDILIGMDGSLVGKNYAYLKKSDLPALLVQRVARLRAKEQLDSKYLYYMYGTDSWVDYVEIVKTSSGIPHISNGDIKNFLFPFPPLPEQKKIAAILTSVDDVIEKTQAQIDKLKDLKTGMMQELLTRGVGVDGKPHTEFKDSLVGRIPKGWEVVKLGDKASLIPGFAFKSTDFVANGVPLIRMGNLYNNKLDLTRAPKYLPFDYIEKHPKFAVREGDIVFSMTGTSGKEDYGFAVQVPNGTKSCLLNQRVAKVIAGENAVNNFLLHLMRSRLFLDEIYAVGTGTKQANLSSANILNVVLPFPSLGEQTAISKVLDSIEGRVLVVAKKLEKLKLKKKALMQDLLTGKKRVKVDG</sequence>
<evidence type="ECO:0000256" key="4">
    <source>
        <dbReference type="SAM" id="Coils"/>
    </source>
</evidence>
<evidence type="ECO:0000313" key="6">
    <source>
        <dbReference type="EMBL" id="MDB1124681.1"/>
    </source>
</evidence>
<dbReference type="EC" id="3.1.21.-" evidence="6"/>
<dbReference type="InterPro" id="IPR000055">
    <property type="entry name" value="Restrct_endonuc_typeI_TRD"/>
</dbReference>
<feature type="domain" description="Type I restriction modification DNA specificity" evidence="5">
    <location>
        <begin position="69"/>
        <end position="195"/>
    </location>
</feature>
<dbReference type="CDD" id="cd17278">
    <property type="entry name" value="RMtype1_S_LdeBORF1052P-TRD2-CR2"/>
    <property type="match status" value="1"/>
</dbReference>
<keyword evidence="7" id="KW-1185">Reference proteome</keyword>
<dbReference type="GO" id="GO:0016787">
    <property type="term" value="F:hydrolase activity"/>
    <property type="evidence" value="ECO:0007669"/>
    <property type="project" value="UniProtKB-KW"/>
</dbReference>
<evidence type="ECO:0000313" key="7">
    <source>
        <dbReference type="Proteomes" id="UP001210678"/>
    </source>
</evidence>
<dbReference type="Gene3D" id="1.10.287.1120">
    <property type="entry name" value="Bipartite methylase S protein"/>
    <property type="match status" value="1"/>
</dbReference>
<name>A0ABT4YT03_9VIBR</name>
<evidence type="ECO:0000256" key="1">
    <source>
        <dbReference type="ARBA" id="ARBA00010923"/>
    </source>
</evidence>
<keyword evidence="3" id="KW-0238">DNA-binding</keyword>
<dbReference type="SUPFAM" id="SSF116734">
    <property type="entry name" value="DNA methylase specificity domain"/>
    <property type="match status" value="2"/>
</dbReference>
<feature type="domain" description="Type I restriction modification DNA specificity" evidence="5">
    <location>
        <begin position="230"/>
        <end position="414"/>
    </location>
</feature>
<feature type="coiled-coil region" evidence="4">
    <location>
        <begin position="178"/>
        <end position="205"/>
    </location>
</feature>
<dbReference type="GO" id="GO:0004519">
    <property type="term" value="F:endonuclease activity"/>
    <property type="evidence" value="ECO:0007669"/>
    <property type="project" value="UniProtKB-KW"/>
</dbReference>
<organism evidence="6 7">
    <name type="scientific">Vibrio algarum</name>
    <dbReference type="NCBI Taxonomy" id="3020714"/>
    <lineage>
        <taxon>Bacteria</taxon>
        <taxon>Pseudomonadati</taxon>
        <taxon>Pseudomonadota</taxon>
        <taxon>Gammaproteobacteria</taxon>
        <taxon>Vibrionales</taxon>
        <taxon>Vibrionaceae</taxon>
        <taxon>Vibrio</taxon>
    </lineage>
</organism>
<evidence type="ECO:0000256" key="2">
    <source>
        <dbReference type="ARBA" id="ARBA00022747"/>
    </source>
</evidence>
<keyword evidence="6" id="KW-0255">Endonuclease</keyword>
<dbReference type="RefSeq" id="WP_272137426.1">
    <property type="nucleotide sequence ID" value="NZ_JAQLOI010000001.1"/>
</dbReference>
<dbReference type="InterPro" id="IPR052021">
    <property type="entry name" value="Type-I_RS_S_subunit"/>
</dbReference>
<keyword evidence="2" id="KW-0680">Restriction system</keyword>
<protein>
    <submittedName>
        <fullName evidence="6">Restriction endonuclease subunit S</fullName>
        <ecNumber evidence="6">3.1.21.-</ecNumber>
    </submittedName>
</protein>
<gene>
    <name evidence="6" type="ORF">PGX00_13910</name>
</gene>
<keyword evidence="4" id="KW-0175">Coiled coil</keyword>
<evidence type="ECO:0000259" key="5">
    <source>
        <dbReference type="Pfam" id="PF01420"/>
    </source>
</evidence>
<dbReference type="Pfam" id="PF01420">
    <property type="entry name" value="Methylase_S"/>
    <property type="match status" value="2"/>
</dbReference>
<evidence type="ECO:0000256" key="3">
    <source>
        <dbReference type="ARBA" id="ARBA00023125"/>
    </source>
</evidence>